<dbReference type="PANTHER" id="PTHR10745">
    <property type="entry name" value="GLYCYL-TRNA SYNTHETASE/DNA POLYMERASE SUBUNIT GAMMA-2"/>
    <property type="match status" value="1"/>
</dbReference>
<dbReference type="Gene3D" id="3.30.930.10">
    <property type="entry name" value="Bira Bifunctional Protein, Domain 2"/>
    <property type="match status" value="1"/>
</dbReference>
<dbReference type="Proteomes" id="UP000240880">
    <property type="component" value="Unassembled WGS sequence"/>
</dbReference>
<gene>
    <name evidence="4" type="ORF">B9Q01_00810</name>
</gene>
<dbReference type="GO" id="GO:0005737">
    <property type="term" value="C:cytoplasm"/>
    <property type="evidence" value="ECO:0007669"/>
    <property type="project" value="InterPro"/>
</dbReference>
<evidence type="ECO:0000313" key="4">
    <source>
        <dbReference type="EMBL" id="PSN84487.1"/>
    </source>
</evidence>
<dbReference type="SUPFAM" id="SSF52954">
    <property type="entry name" value="Class II aaRS ABD-related"/>
    <property type="match status" value="1"/>
</dbReference>
<dbReference type="AlphaFoldDB" id="A0A2R6ADN5"/>
<name>A0A2R6ADN5_9ARCH</name>
<dbReference type="Pfam" id="PF03129">
    <property type="entry name" value="HGTP_anticodon"/>
    <property type="match status" value="1"/>
</dbReference>
<comment type="caution">
    <text evidence="4">The sequence shown here is derived from an EMBL/GenBank/DDBJ whole genome shotgun (WGS) entry which is preliminary data.</text>
</comment>
<dbReference type="InterPro" id="IPR002315">
    <property type="entry name" value="tRNA-synt_gly"/>
</dbReference>
<dbReference type="NCBIfam" id="TIGR00389">
    <property type="entry name" value="glyS_dimeric"/>
    <property type="match status" value="1"/>
</dbReference>
<dbReference type="NCBIfam" id="NF003211">
    <property type="entry name" value="PRK04173.1"/>
    <property type="match status" value="1"/>
</dbReference>
<dbReference type="PRINTS" id="PR01043">
    <property type="entry name" value="TRNASYNTHGLY"/>
</dbReference>
<feature type="domain" description="Aminoacyl-transfer RNA synthetases class-II family profile" evidence="3">
    <location>
        <begin position="2"/>
        <end position="465"/>
    </location>
</feature>
<dbReference type="GO" id="GO:0004820">
    <property type="term" value="F:glycine-tRNA ligase activity"/>
    <property type="evidence" value="ECO:0007669"/>
    <property type="project" value="UniProtKB-EC"/>
</dbReference>
<dbReference type="InterPro" id="IPR036621">
    <property type="entry name" value="Anticodon-bd_dom_sf"/>
</dbReference>
<dbReference type="Gene3D" id="3.40.50.800">
    <property type="entry name" value="Anticodon-binding domain"/>
    <property type="match status" value="1"/>
</dbReference>
<dbReference type="EMBL" id="NEXC01000003">
    <property type="protein sequence ID" value="PSN84487.1"/>
    <property type="molecule type" value="Genomic_DNA"/>
</dbReference>
<dbReference type="Gene3D" id="3.30.40.230">
    <property type="match status" value="1"/>
</dbReference>
<organism evidence="4 5">
    <name type="scientific">Candidatus Marsarchaeota G1 archaeon OSP_D</name>
    <dbReference type="NCBI Taxonomy" id="1978155"/>
    <lineage>
        <taxon>Archaea</taxon>
        <taxon>Candidatus Marsarchaeota</taxon>
        <taxon>Candidatus Marsarchaeota group 1</taxon>
    </lineage>
</organism>
<dbReference type="PROSITE" id="PS50862">
    <property type="entry name" value="AA_TRNA_LIGASE_II"/>
    <property type="match status" value="1"/>
</dbReference>
<proteinExistence type="predicted"/>
<sequence length="582" mass="66720">MDKYEKILDLCKRRGLFSQSAEIYGGVAGFIDYGPIGSRLKDNLVRLWKKLFIDSHPDLIYEVETPIITPEPIFKASGHVDHFTDPITQCLACKRVFRADHVLEEKGIKAESLTDEELAVYYTKGVECPVCGGKLDTPKRFNLLFKTTIGPYTSSIGYVRAETAQGMFTLFKRAYEVLREKRVFGLAQVGRVGRNEISPRQGPIRLREFTQMELEFFFDPQDTDQVKPFLNDVASESLRLMFANGEKIEEIALKEAITRNIIASPWLGYFMILGKKFLLELGIDLDSQYFLEVPKWKLPHYSKQTWDLMVNVDKWGWIEVAGYSYRGDYDLRAHSEMSGVDLRVFKPYQSPVRLKKLKLIWDADRLKEKFGKKTGSIISKLKTLSEAQMKAAIEKGYVEIENEKIPIGELKVIEEETEEYGEKIFLHVVEPSFGVDRLFYVMIDKAYTEKENRVVLKIPRKLAIPQVGVLPLVTKDGLDRVAREIFKTISKAGIIVTYDEEGAIGRRYARLDEIGVPLAITVDYQTLLDGSVTFRDRDSWRQVRVKKEEIISAIKSFVYDDAKLETLGEPFFIESDARINNG</sequence>
<accession>A0A2R6ADN5</accession>
<dbReference type="InterPro" id="IPR004154">
    <property type="entry name" value="Anticodon-bd"/>
</dbReference>
<dbReference type="SUPFAM" id="SSF55681">
    <property type="entry name" value="Class II aaRS and biotin synthetases"/>
    <property type="match status" value="1"/>
</dbReference>
<keyword evidence="4" id="KW-0436">Ligase</keyword>
<evidence type="ECO:0000256" key="2">
    <source>
        <dbReference type="ARBA" id="ARBA00030057"/>
    </source>
</evidence>
<evidence type="ECO:0000259" key="3">
    <source>
        <dbReference type="PROSITE" id="PS50862"/>
    </source>
</evidence>
<evidence type="ECO:0000313" key="5">
    <source>
        <dbReference type="Proteomes" id="UP000240880"/>
    </source>
</evidence>
<dbReference type="InterPro" id="IPR027031">
    <property type="entry name" value="Gly-tRNA_synthase/POLG2"/>
</dbReference>
<dbReference type="InterPro" id="IPR006195">
    <property type="entry name" value="aa-tRNA-synth_II"/>
</dbReference>
<dbReference type="PANTHER" id="PTHR10745:SF0">
    <property type="entry name" value="GLYCINE--TRNA LIGASE"/>
    <property type="match status" value="1"/>
</dbReference>
<dbReference type="EC" id="6.1.1.14" evidence="1"/>
<dbReference type="InterPro" id="IPR045864">
    <property type="entry name" value="aa-tRNA-synth_II/BPL/LPL"/>
</dbReference>
<dbReference type="GO" id="GO:0006426">
    <property type="term" value="P:glycyl-tRNA aminoacylation"/>
    <property type="evidence" value="ECO:0007669"/>
    <property type="project" value="InterPro"/>
</dbReference>
<reference evidence="4 5" key="1">
    <citation type="submission" date="2017-04" db="EMBL/GenBank/DDBJ databases">
        <title>Novel microbial lineages endemic to geothermal iron-oxide mats fill important gaps in the evolutionary history of Archaea.</title>
        <authorList>
            <person name="Jay Z.J."/>
            <person name="Beam J.P."/>
            <person name="Dlakic M."/>
            <person name="Rusch D.B."/>
            <person name="Kozubal M.A."/>
            <person name="Inskeep W.P."/>
        </authorList>
    </citation>
    <scope>NUCLEOTIDE SEQUENCE [LARGE SCALE GENOMIC DNA]</scope>
    <source>
        <strain evidence="4">OSP_D</strain>
    </source>
</reference>
<dbReference type="GO" id="GO:0005524">
    <property type="term" value="F:ATP binding"/>
    <property type="evidence" value="ECO:0007669"/>
    <property type="project" value="InterPro"/>
</dbReference>
<evidence type="ECO:0000256" key="1">
    <source>
        <dbReference type="ARBA" id="ARBA00012829"/>
    </source>
</evidence>
<protein>
    <recommendedName>
        <fullName evidence="1">glycine--tRNA ligase</fullName>
        <ecNumber evidence="1">6.1.1.14</ecNumber>
    </recommendedName>
    <alternativeName>
        <fullName evidence="2">Diadenosine tetraphosphate synthetase</fullName>
    </alternativeName>
</protein>